<dbReference type="InterPro" id="IPR035647">
    <property type="entry name" value="EFG_III/V"/>
</dbReference>
<dbReference type="PANTHER" id="PTHR16301">
    <property type="entry name" value="IMPACT-RELATED"/>
    <property type="match status" value="1"/>
</dbReference>
<accession>A0A1H2SFR7</accession>
<gene>
    <name evidence="5" type="ORF">SAMN05443574_102340</name>
</gene>
<evidence type="ECO:0000313" key="6">
    <source>
        <dbReference type="Proteomes" id="UP000182573"/>
    </source>
</evidence>
<reference evidence="5 6" key="1">
    <citation type="submission" date="2016-10" db="EMBL/GenBank/DDBJ databases">
        <authorList>
            <person name="de Groot N.N."/>
        </authorList>
    </citation>
    <scope>NUCLEOTIDE SEQUENCE [LARGE SCALE GENOMIC DNA]</scope>
    <source>
        <strain evidence="5 6">DSM 3756</strain>
    </source>
</reference>
<proteinExistence type="inferred from homology"/>
<feature type="domain" description="UPF0029" evidence="4">
    <location>
        <begin position="159"/>
        <end position="213"/>
    </location>
</feature>
<dbReference type="Proteomes" id="UP000182573">
    <property type="component" value="Unassembled WGS sequence"/>
</dbReference>
<evidence type="ECO:0000256" key="1">
    <source>
        <dbReference type="ARBA" id="ARBA00007665"/>
    </source>
</evidence>
<dbReference type="GO" id="GO:0005737">
    <property type="term" value="C:cytoplasm"/>
    <property type="evidence" value="ECO:0007669"/>
    <property type="project" value="TreeGrafter"/>
</dbReference>
<feature type="domain" description="Impact N-terminal" evidence="3">
    <location>
        <begin position="38"/>
        <end position="141"/>
    </location>
</feature>
<dbReference type="EMBL" id="FNOF01000002">
    <property type="protein sequence ID" value="SDW30348.1"/>
    <property type="molecule type" value="Genomic_DNA"/>
</dbReference>
<protein>
    <submittedName>
        <fullName evidence="5">Uncharacterized protein, YigZ family</fullName>
    </submittedName>
</protein>
<dbReference type="STRING" id="28442.SAMN05443574_102340"/>
<dbReference type="InterPro" id="IPR023582">
    <property type="entry name" value="Impact"/>
</dbReference>
<dbReference type="InterPro" id="IPR036956">
    <property type="entry name" value="Impact_N_sf"/>
</dbReference>
<dbReference type="Gene3D" id="3.30.70.240">
    <property type="match status" value="1"/>
</dbReference>
<evidence type="ECO:0000313" key="5">
    <source>
        <dbReference type="EMBL" id="SDW30348.1"/>
    </source>
</evidence>
<organism evidence="5 6">
    <name type="scientific">Haloarcula vallismortis</name>
    <name type="common">Halobacterium vallismortis</name>
    <dbReference type="NCBI Taxonomy" id="28442"/>
    <lineage>
        <taxon>Archaea</taxon>
        <taxon>Methanobacteriati</taxon>
        <taxon>Methanobacteriota</taxon>
        <taxon>Stenosarchaea group</taxon>
        <taxon>Halobacteria</taxon>
        <taxon>Halobacteriales</taxon>
        <taxon>Haloarculaceae</taxon>
        <taxon>Haloarcula</taxon>
    </lineage>
</organism>
<comment type="similarity">
    <text evidence="1">Belongs to the IMPACT family.</text>
</comment>
<dbReference type="SUPFAM" id="SSF54211">
    <property type="entry name" value="Ribosomal protein S5 domain 2-like"/>
    <property type="match status" value="1"/>
</dbReference>
<sequence length="219" mass="23302">MLTDGATTNAIPRPGLHQPVTDSYLTVPGRGEARFEVRGSEFIGHVSPAATVDDAEAFADAVGEEYADATHNVPAYRVRADPFREYSSDDGEPSGSAGDPALNVLQQREIENVVAVVTRYYGGTNLGVGGLASAYSRAVKEGVDDAGVVEEVPHEQFTVTVAYDDSGSVRSVLESAGVEFEADYEAEVVFEVRVPTVDGSDLRDRIRSATSGRAAIEME</sequence>
<feature type="compositionally biased region" description="Polar residues" evidence="2">
    <location>
        <begin position="1"/>
        <end position="10"/>
    </location>
</feature>
<dbReference type="AlphaFoldDB" id="A0A1H2SFR7"/>
<dbReference type="Pfam" id="PF01205">
    <property type="entry name" value="Impact_N"/>
    <property type="match status" value="1"/>
</dbReference>
<evidence type="ECO:0000259" key="3">
    <source>
        <dbReference type="Pfam" id="PF01205"/>
    </source>
</evidence>
<dbReference type="InterPro" id="IPR020568">
    <property type="entry name" value="Ribosomal_Su5_D2-typ_SF"/>
</dbReference>
<evidence type="ECO:0000259" key="4">
    <source>
        <dbReference type="Pfam" id="PF09186"/>
    </source>
</evidence>
<dbReference type="Pfam" id="PF09186">
    <property type="entry name" value="DUF1949"/>
    <property type="match status" value="1"/>
</dbReference>
<dbReference type="Gene3D" id="3.30.230.30">
    <property type="entry name" value="Impact, N-terminal domain"/>
    <property type="match status" value="1"/>
</dbReference>
<dbReference type="SUPFAM" id="SSF54980">
    <property type="entry name" value="EF-G C-terminal domain-like"/>
    <property type="match status" value="1"/>
</dbReference>
<dbReference type="PANTHER" id="PTHR16301:SF20">
    <property type="entry name" value="IMPACT FAMILY MEMBER YIGZ"/>
    <property type="match status" value="1"/>
</dbReference>
<name>A0A1H2SFR7_HALVA</name>
<evidence type="ECO:0000256" key="2">
    <source>
        <dbReference type="SAM" id="MobiDB-lite"/>
    </source>
</evidence>
<dbReference type="InterPro" id="IPR015269">
    <property type="entry name" value="UPF0029_Impact_C"/>
</dbReference>
<feature type="region of interest" description="Disordered" evidence="2">
    <location>
        <begin position="1"/>
        <end position="23"/>
    </location>
</feature>
<dbReference type="InterPro" id="IPR001498">
    <property type="entry name" value="Impact_N"/>
</dbReference>
<dbReference type="GO" id="GO:0006446">
    <property type="term" value="P:regulation of translational initiation"/>
    <property type="evidence" value="ECO:0007669"/>
    <property type="project" value="TreeGrafter"/>
</dbReference>